<keyword evidence="2" id="KW-1185">Reference proteome</keyword>
<proteinExistence type="predicted"/>
<sequence length="53" mass="6657">MCFLILGYEKFKIFRLYFEILLSNKKSEFWFNILFKYLNCLIWPSLRSTDFYI</sequence>
<evidence type="ECO:0000313" key="2">
    <source>
        <dbReference type="Proteomes" id="UP000011115"/>
    </source>
</evidence>
<dbReference type="AlphaFoldDB" id="M1B6I1"/>
<dbReference type="HOGENOM" id="CLU_3072417_0_0_1"/>
<protein>
    <submittedName>
        <fullName evidence="1">Uncharacterized protein</fullName>
    </submittedName>
</protein>
<name>M1B6I1_SOLTU</name>
<reference evidence="1" key="2">
    <citation type="submission" date="2015-06" db="UniProtKB">
        <authorList>
            <consortium name="EnsemblPlants"/>
        </authorList>
    </citation>
    <scope>IDENTIFICATION</scope>
    <source>
        <strain evidence="1">DM1-3 516 R44</strain>
    </source>
</reference>
<dbReference type="InParanoid" id="M1B6I1"/>
<dbReference type="PaxDb" id="4113-PGSC0003DMT400038218"/>
<dbReference type="Gramene" id="PGSC0003DMT400038218">
    <property type="protein sequence ID" value="PGSC0003DMT400038218"/>
    <property type="gene ID" value="PGSC0003DMG400014741"/>
</dbReference>
<accession>M1B6I1</accession>
<reference evidence="2" key="1">
    <citation type="journal article" date="2011" name="Nature">
        <title>Genome sequence and analysis of the tuber crop potato.</title>
        <authorList>
            <consortium name="The Potato Genome Sequencing Consortium"/>
        </authorList>
    </citation>
    <scope>NUCLEOTIDE SEQUENCE [LARGE SCALE GENOMIC DNA]</scope>
    <source>
        <strain evidence="2">cv. DM1-3 516 R44</strain>
    </source>
</reference>
<dbReference type="EnsemblPlants" id="PGSC0003DMT400038218">
    <property type="protein sequence ID" value="PGSC0003DMT400038218"/>
    <property type="gene ID" value="PGSC0003DMG400014741"/>
</dbReference>
<organism evidence="1 2">
    <name type="scientific">Solanum tuberosum</name>
    <name type="common">Potato</name>
    <dbReference type="NCBI Taxonomy" id="4113"/>
    <lineage>
        <taxon>Eukaryota</taxon>
        <taxon>Viridiplantae</taxon>
        <taxon>Streptophyta</taxon>
        <taxon>Embryophyta</taxon>
        <taxon>Tracheophyta</taxon>
        <taxon>Spermatophyta</taxon>
        <taxon>Magnoliopsida</taxon>
        <taxon>eudicotyledons</taxon>
        <taxon>Gunneridae</taxon>
        <taxon>Pentapetalae</taxon>
        <taxon>asterids</taxon>
        <taxon>lamiids</taxon>
        <taxon>Solanales</taxon>
        <taxon>Solanaceae</taxon>
        <taxon>Solanoideae</taxon>
        <taxon>Solaneae</taxon>
        <taxon>Solanum</taxon>
    </lineage>
</organism>
<evidence type="ECO:0000313" key="1">
    <source>
        <dbReference type="EnsemblPlants" id="PGSC0003DMT400038218"/>
    </source>
</evidence>
<dbReference type="Proteomes" id="UP000011115">
    <property type="component" value="Unassembled WGS sequence"/>
</dbReference>